<feature type="domain" description="Methyltransferase type 12" evidence="2">
    <location>
        <begin position="64"/>
        <end position="162"/>
    </location>
</feature>
<name>A0ABY4W162_9PROT</name>
<evidence type="ECO:0000259" key="2">
    <source>
        <dbReference type="Pfam" id="PF08242"/>
    </source>
</evidence>
<dbReference type="GO" id="GO:0032259">
    <property type="term" value="P:methylation"/>
    <property type="evidence" value="ECO:0007669"/>
    <property type="project" value="UniProtKB-KW"/>
</dbReference>
<dbReference type="CDD" id="cd02440">
    <property type="entry name" value="AdoMet_MTases"/>
    <property type="match status" value="1"/>
</dbReference>
<dbReference type="Gene3D" id="3.40.50.150">
    <property type="entry name" value="Vaccinia Virus protein VP39"/>
    <property type="match status" value="1"/>
</dbReference>
<protein>
    <submittedName>
        <fullName evidence="3">Class I SAM-dependent methyltransferase</fullName>
    </submittedName>
</protein>
<dbReference type="RefSeq" id="WP_251933693.1">
    <property type="nucleotide sequence ID" value="NZ_CP098747.1"/>
</dbReference>
<dbReference type="Pfam" id="PF08242">
    <property type="entry name" value="Methyltransf_12"/>
    <property type="match status" value="1"/>
</dbReference>
<dbReference type="EMBL" id="CP098747">
    <property type="protein sequence ID" value="USG60813.1"/>
    <property type="molecule type" value="Genomic_DNA"/>
</dbReference>
<evidence type="ECO:0000313" key="3">
    <source>
        <dbReference type="EMBL" id="USG60813.1"/>
    </source>
</evidence>
<feature type="compositionally biased region" description="Basic residues" evidence="1">
    <location>
        <begin position="1"/>
        <end position="11"/>
    </location>
</feature>
<keyword evidence="4" id="KW-1185">Reference proteome</keyword>
<dbReference type="SUPFAM" id="SSF53335">
    <property type="entry name" value="S-adenosyl-L-methionine-dependent methyltransferases"/>
    <property type="match status" value="1"/>
</dbReference>
<dbReference type="GO" id="GO:0008168">
    <property type="term" value="F:methyltransferase activity"/>
    <property type="evidence" value="ECO:0007669"/>
    <property type="project" value="UniProtKB-KW"/>
</dbReference>
<gene>
    <name evidence="3" type="ORF">NBZ79_16765</name>
</gene>
<dbReference type="Proteomes" id="UP001056291">
    <property type="component" value="Chromosome"/>
</dbReference>
<keyword evidence="3" id="KW-0808">Transferase</keyword>
<reference evidence="3" key="1">
    <citation type="submission" date="2022-06" db="EMBL/GenBank/DDBJ databases">
        <title>Sneathiella actinostolidae sp. nov., isolated from a sea anemonein the Western Pacific Ocean.</title>
        <authorList>
            <person name="Wei M.J."/>
        </authorList>
    </citation>
    <scope>NUCLEOTIDE SEQUENCE</scope>
    <source>
        <strain evidence="3">PHK-P5</strain>
    </source>
</reference>
<accession>A0ABY4W162</accession>
<organism evidence="3 4">
    <name type="scientific">Sneathiella marina</name>
    <dbReference type="NCBI Taxonomy" id="2950108"/>
    <lineage>
        <taxon>Bacteria</taxon>
        <taxon>Pseudomonadati</taxon>
        <taxon>Pseudomonadota</taxon>
        <taxon>Alphaproteobacteria</taxon>
        <taxon>Sneathiellales</taxon>
        <taxon>Sneathiellaceae</taxon>
        <taxon>Sneathiella</taxon>
    </lineage>
</organism>
<evidence type="ECO:0000256" key="1">
    <source>
        <dbReference type="SAM" id="MobiDB-lite"/>
    </source>
</evidence>
<evidence type="ECO:0000313" key="4">
    <source>
        <dbReference type="Proteomes" id="UP001056291"/>
    </source>
</evidence>
<feature type="region of interest" description="Disordered" evidence="1">
    <location>
        <begin position="1"/>
        <end position="32"/>
    </location>
</feature>
<proteinExistence type="predicted"/>
<dbReference type="InterPro" id="IPR029063">
    <property type="entry name" value="SAM-dependent_MTases_sf"/>
</dbReference>
<sequence>MAKGRGRRDKAVRRQYEEYPYPPRDPADEHSRLIEGSPSHLDELNHYLFSGNRDFSKPFRALVAGGGTGDAAIMLAQHLSDRSDQGTVTYLDLSSASRTIAEGRAKARGLTNMEFHTGSLLDLPDMGYAPFDYIDCCGVLHHLEEPERGLQALDSCLAENGGLGLMVYATLGRTGVYPVQNALKLMIGEKTQSEQVKMAKELINSLPESNWLNKNKYLSDHKLGEDAALFDLLLHPRDRSYLVPELLSMLLDCQIELVGFIEPIRYRPETYLKNDLLLKPVKGMDEGDKAALAENICGSLKTHTFYAKKSSNTAKTVAKFNPEMIPILKDKNPDLLVKALSAQSKLNVGFDGESHSFNVPEGAAEFVAVIDGQRSLSEIQSHFSLNWQNFRNRYAATYTLLNGLNLLWLRSS</sequence>
<dbReference type="InterPro" id="IPR013217">
    <property type="entry name" value="Methyltransf_12"/>
</dbReference>
<keyword evidence="3" id="KW-0489">Methyltransferase</keyword>